<protein>
    <submittedName>
        <fullName evidence="2">Uncharacterized protein</fullName>
    </submittedName>
</protein>
<dbReference type="OrthoDB" id="3357341at2759"/>
<feature type="region of interest" description="Disordered" evidence="1">
    <location>
        <begin position="326"/>
        <end position="464"/>
    </location>
</feature>
<name>A0A6A4I6T7_9AGAR</name>
<proteinExistence type="predicted"/>
<evidence type="ECO:0000256" key="1">
    <source>
        <dbReference type="SAM" id="MobiDB-lite"/>
    </source>
</evidence>
<dbReference type="EMBL" id="ML769403">
    <property type="protein sequence ID" value="KAE9406306.1"/>
    <property type="molecule type" value="Genomic_DNA"/>
</dbReference>
<feature type="region of interest" description="Disordered" evidence="1">
    <location>
        <begin position="284"/>
        <end position="310"/>
    </location>
</feature>
<gene>
    <name evidence="2" type="ORF">BT96DRAFT_270397</name>
</gene>
<feature type="region of interest" description="Disordered" evidence="1">
    <location>
        <begin position="168"/>
        <end position="199"/>
    </location>
</feature>
<feature type="compositionally biased region" description="Low complexity" evidence="1">
    <location>
        <begin position="371"/>
        <end position="404"/>
    </location>
</feature>
<feature type="compositionally biased region" description="Polar residues" evidence="1">
    <location>
        <begin position="444"/>
        <end position="454"/>
    </location>
</feature>
<dbReference type="AlphaFoldDB" id="A0A6A4I6T7"/>
<keyword evidence="3" id="KW-1185">Reference proteome</keyword>
<organism evidence="2 3">
    <name type="scientific">Gymnopus androsaceus JB14</name>
    <dbReference type="NCBI Taxonomy" id="1447944"/>
    <lineage>
        <taxon>Eukaryota</taxon>
        <taxon>Fungi</taxon>
        <taxon>Dikarya</taxon>
        <taxon>Basidiomycota</taxon>
        <taxon>Agaricomycotina</taxon>
        <taxon>Agaricomycetes</taxon>
        <taxon>Agaricomycetidae</taxon>
        <taxon>Agaricales</taxon>
        <taxon>Marasmiineae</taxon>
        <taxon>Omphalotaceae</taxon>
        <taxon>Gymnopus</taxon>
    </lineage>
</organism>
<reference evidence="2" key="1">
    <citation type="journal article" date="2019" name="Environ. Microbiol.">
        <title>Fungal ecological strategies reflected in gene transcription - a case study of two litter decomposers.</title>
        <authorList>
            <person name="Barbi F."/>
            <person name="Kohler A."/>
            <person name="Barry K."/>
            <person name="Baskaran P."/>
            <person name="Daum C."/>
            <person name="Fauchery L."/>
            <person name="Ihrmark K."/>
            <person name="Kuo A."/>
            <person name="LaButti K."/>
            <person name="Lipzen A."/>
            <person name="Morin E."/>
            <person name="Grigoriev I.V."/>
            <person name="Henrissat B."/>
            <person name="Lindahl B."/>
            <person name="Martin F."/>
        </authorList>
    </citation>
    <scope>NUCLEOTIDE SEQUENCE</scope>
    <source>
        <strain evidence="2">JB14</strain>
    </source>
</reference>
<accession>A0A6A4I6T7</accession>
<evidence type="ECO:0000313" key="3">
    <source>
        <dbReference type="Proteomes" id="UP000799118"/>
    </source>
</evidence>
<dbReference type="PANTHER" id="PTHR48125:SF10">
    <property type="entry name" value="OS12G0136300 PROTEIN"/>
    <property type="match status" value="1"/>
</dbReference>
<dbReference type="Proteomes" id="UP000799118">
    <property type="component" value="Unassembled WGS sequence"/>
</dbReference>
<evidence type="ECO:0000313" key="2">
    <source>
        <dbReference type="EMBL" id="KAE9406306.1"/>
    </source>
</evidence>
<feature type="compositionally biased region" description="Basic and acidic residues" evidence="1">
    <location>
        <begin position="339"/>
        <end position="355"/>
    </location>
</feature>
<feature type="compositionally biased region" description="Basic and acidic residues" evidence="1">
    <location>
        <begin position="284"/>
        <end position="302"/>
    </location>
</feature>
<sequence>MSLDQNLFTLVITPSTLDPNVTDLVADGQILYRKQRIPGPQYQIEVYDFMSESLLATATSPSTTSKTKLIELRNPTIPVEIKYTGTLSFRWSFTWEEHEFEWKREECYLIRKPDPPVLVAITKEPPGRLKSTSVQVLDYNLNRFDINDRKGLEIVILTALLTFHDTNDAQHTPSPTPTPSASAPIILSPPTPPPRPEPKTGVDRIAEMQAIRGEFNEVTVEAEGNVADYAQYCWNLLQDDSILFVTIKSHTSLEVPKVVQVSEETKRIRHKAGLEDDLNQYVVHDADSKKGPKRIKLDDDKKGKKPAAAAAYVPPSSLCIHLSKIPMPELQPPKPNSQADKESAFFKSKDGRKDSPPVSPSRSKPNKLFHRSSTSRSPSPPHVHSYQTHPHQPSPSPSQLNNPLVYVAPPPPRNHSQHTRTHSSTAPVSPMAPPGSPPMYSPSQQAAAPSTNPISGLLERFHLH</sequence>
<dbReference type="PANTHER" id="PTHR48125">
    <property type="entry name" value="LP07818P1"/>
    <property type="match status" value="1"/>
</dbReference>
<feature type="compositionally biased region" description="Pro residues" evidence="1">
    <location>
        <begin position="430"/>
        <end position="440"/>
    </location>
</feature>